<dbReference type="GO" id="GO:0006310">
    <property type="term" value="P:DNA recombination"/>
    <property type="evidence" value="ECO:0007669"/>
    <property type="project" value="UniProtKB-KW"/>
</dbReference>
<keyword evidence="7" id="KW-0233">DNA recombination</keyword>
<evidence type="ECO:0000313" key="11">
    <source>
        <dbReference type="EMBL" id="ATL69611.1"/>
    </source>
</evidence>
<organism evidence="11 12">
    <name type="scientific">Nocardia terpenica</name>
    <dbReference type="NCBI Taxonomy" id="455432"/>
    <lineage>
        <taxon>Bacteria</taxon>
        <taxon>Bacillati</taxon>
        <taxon>Actinomycetota</taxon>
        <taxon>Actinomycetes</taxon>
        <taxon>Mycobacteriales</taxon>
        <taxon>Nocardiaceae</taxon>
        <taxon>Nocardia</taxon>
    </lineage>
</organism>
<reference evidence="11 12" key="1">
    <citation type="submission" date="2017-10" db="EMBL/GenBank/DDBJ databases">
        <title>Comparative genomics between pathogenic Norcardia.</title>
        <authorList>
            <person name="Zeng L."/>
        </authorList>
    </citation>
    <scope>NUCLEOTIDE SEQUENCE [LARGE SCALE GENOMIC DNA]</scope>
    <source>
        <strain evidence="11 12">NC_YFY_NT001</strain>
    </source>
</reference>
<dbReference type="Pfam" id="PF12323">
    <property type="entry name" value="HTH_OrfB_IS605"/>
    <property type="match status" value="1"/>
</dbReference>
<feature type="domain" description="Probable transposase IS891/IS1136/IS1341" evidence="8">
    <location>
        <begin position="170"/>
        <end position="285"/>
    </location>
</feature>
<dbReference type="InterPro" id="IPR001959">
    <property type="entry name" value="Transposase"/>
</dbReference>
<dbReference type="Proteomes" id="UP000221961">
    <property type="component" value="Chromosome"/>
</dbReference>
<dbReference type="InterPro" id="IPR051399">
    <property type="entry name" value="RNA-guided_DNA_endo/Transpos"/>
</dbReference>
<keyword evidence="4" id="KW-0479">Metal-binding</keyword>
<dbReference type="InterPro" id="IPR021027">
    <property type="entry name" value="Transposase_put_HTH"/>
</dbReference>
<dbReference type="GO" id="GO:0046872">
    <property type="term" value="F:metal ion binding"/>
    <property type="evidence" value="ECO:0007669"/>
    <property type="project" value="UniProtKB-KW"/>
</dbReference>
<evidence type="ECO:0000256" key="2">
    <source>
        <dbReference type="ARBA" id="ARBA00011044"/>
    </source>
</evidence>
<dbReference type="AlphaFoldDB" id="A0A291RPS5"/>
<name>A0A291RPS5_9NOCA</name>
<comment type="similarity">
    <text evidence="1">In the C-terminal section; belongs to the transposase 35 family.</text>
</comment>
<sequence length="407" mass="45565">MLLRYRYRAYPTDQQQVMLTRSFGCARTVFNDALRCRDAAYSAGIRLSDSAIQKQVITDAKRTQERAWLAEVSSVVLVQAVNDARRAYRNWLDSITGQRKGRPMGRPRFKSRKDRRQSIRFTRNGFGITTRGVRLAKIGDVRLRWSRELPAEPSSATLIREADGRYYVSFVVEVVETPLPSSELMSGVDVGLIDLAAIARSDGTREKIVNPRHLRRREHALRRAQRALSRKQKGSRNRVKACVRVAAVHRKVRETRLDHHHKLALRLICDNQAVAVEDLSVVGLTRTWLAKSVCDAGWSLLIRLLEEKAARYGRQVVRVDRWTPTTRTCACCGHVDGAKTLAVRVWTCSVCCTSLDRDYNAAVNILDAAGLAESLNACGADVRLRLAGAVGDEVGTLRTGADRTVSA</sequence>
<evidence type="ECO:0000259" key="10">
    <source>
        <dbReference type="Pfam" id="PF12323"/>
    </source>
</evidence>
<evidence type="ECO:0000256" key="1">
    <source>
        <dbReference type="ARBA" id="ARBA00008761"/>
    </source>
</evidence>
<evidence type="ECO:0000256" key="5">
    <source>
        <dbReference type="ARBA" id="ARBA00022833"/>
    </source>
</evidence>
<feature type="domain" description="Transposase putative helix-turn-helix" evidence="10">
    <location>
        <begin position="1"/>
        <end position="44"/>
    </location>
</feature>
<evidence type="ECO:0000256" key="6">
    <source>
        <dbReference type="ARBA" id="ARBA00023125"/>
    </source>
</evidence>
<accession>A0A291RPS5</accession>
<gene>
    <name evidence="11" type="ORF">CRH09_29005</name>
</gene>
<dbReference type="RefSeq" id="WP_098696625.1">
    <property type="nucleotide sequence ID" value="NZ_CP023778.1"/>
</dbReference>
<dbReference type="GO" id="GO:0032196">
    <property type="term" value="P:transposition"/>
    <property type="evidence" value="ECO:0007669"/>
    <property type="project" value="UniProtKB-KW"/>
</dbReference>
<evidence type="ECO:0000259" key="8">
    <source>
        <dbReference type="Pfam" id="PF01385"/>
    </source>
</evidence>
<dbReference type="KEGG" id="ntp:CRH09_29005"/>
<evidence type="ECO:0000256" key="3">
    <source>
        <dbReference type="ARBA" id="ARBA00022578"/>
    </source>
</evidence>
<dbReference type="PANTHER" id="PTHR30405">
    <property type="entry name" value="TRANSPOSASE"/>
    <property type="match status" value="1"/>
</dbReference>
<dbReference type="GO" id="GO:0003677">
    <property type="term" value="F:DNA binding"/>
    <property type="evidence" value="ECO:0007669"/>
    <property type="project" value="UniProtKB-KW"/>
</dbReference>
<comment type="similarity">
    <text evidence="2">In the N-terminal section; belongs to the transposase 2 family.</text>
</comment>
<evidence type="ECO:0000259" key="9">
    <source>
        <dbReference type="Pfam" id="PF07282"/>
    </source>
</evidence>
<keyword evidence="6" id="KW-0238">DNA-binding</keyword>
<dbReference type="GeneID" id="88361336"/>
<dbReference type="NCBIfam" id="NF040570">
    <property type="entry name" value="guided_TnpB"/>
    <property type="match status" value="1"/>
</dbReference>
<dbReference type="EMBL" id="CP023778">
    <property type="protein sequence ID" value="ATL69611.1"/>
    <property type="molecule type" value="Genomic_DNA"/>
</dbReference>
<evidence type="ECO:0000313" key="12">
    <source>
        <dbReference type="Proteomes" id="UP000221961"/>
    </source>
</evidence>
<proteinExistence type="inferred from homology"/>
<keyword evidence="5" id="KW-0862">Zinc</keyword>
<keyword evidence="3" id="KW-0815">Transposition</keyword>
<dbReference type="Pfam" id="PF01385">
    <property type="entry name" value="OrfB_IS605"/>
    <property type="match status" value="1"/>
</dbReference>
<protein>
    <submittedName>
        <fullName evidence="11">Transposase</fullName>
    </submittedName>
</protein>
<evidence type="ECO:0000256" key="4">
    <source>
        <dbReference type="ARBA" id="ARBA00022723"/>
    </source>
</evidence>
<feature type="domain" description="Cas12f1-like TNB" evidence="9">
    <location>
        <begin position="298"/>
        <end position="365"/>
    </location>
</feature>
<dbReference type="Pfam" id="PF07282">
    <property type="entry name" value="Cas12f1-like_TNB"/>
    <property type="match status" value="1"/>
</dbReference>
<evidence type="ECO:0000256" key="7">
    <source>
        <dbReference type="ARBA" id="ARBA00023172"/>
    </source>
</evidence>
<dbReference type="InterPro" id="IPR010095">
    <property type="entry name" value="Cas12f1-like_TNB"/>
</dbReference>
<dbReference type="PANTHER" id="PTHR30405:SF25">
    <property type="entry name" value="RNA-GUIDED DNA ENDONUCLEASE INSQ-RELATED"/>
    <property type="match status" value="1"/>
</dbReference>